<proteinExistence type="predicted"/>
<dbReference type="Proteomes" id="UP001153712">
    <property type="component" value="Chromosome 15"/>
</dbReference>
<dbReference type="OrthoDB" id="6735508at2759"/>
<organism evidence="1 2">
    <name type="scientific">Phyllotreta striolata</name>
    <name type="common">Striped flea beetle</name>
    <name type="synonym">Crioceris striolata</name>
    <dbReference type="NCBI Taxonomy" id="444603"/>
    <lineage>
        <taxon>Eukaryota</taxon>
        <taxon>Metazoa</taxon>
        <taxon>Ecdysozoa</taxon>
        <taxon>Arthropoda</taxon>
        <taxon>Hexapoda</taxon>
        <taxon>Insecta</taxon>
        <taxon>Pterygota</taxon>
        <taxon>Neoptera</taxon>
        <taxon>Endopterygota</taxon>
        <taxon>Coleoptera</taxon>
        <taxon>Polyphaga</taxon>
        <taxon>Cucujiformia</taxon>
        <taxon>Chrysomeloidea</taxon>
        <taxon>Chrysomelidae</taxon>
        <taxon>Galerucinae</taxon>
        <taxon>Alticini</taxon>
        <taxon>Phyllotreta</taxon>
    </lineage>
</organism>
<gene>
    <name evidence="1" type="ORF">PHYEVI_LOCUS4476</name>
</gene>
<protein>
    <submittedName>
        <fullName evidence="1">Uncharacterized protein</fullName>
    </submittedName>
</protein>
<dbReference type="EMBL" id="OU900108">
    <property type="protein sequence ID" value="CAG9858085.1"/>
    <property type="molecule type" value="Genomic_DNA"/>
</dbReference>
<reference evidence="1" key="1">
    <citation type="submission" date="2022-01" db="EMBL/GenBank/DDBJ databases">
        <authorList>
            <person name="King R."/>
        </authorList>
    </citation>
    <scope>NUCLEOTIDE SEQUENCE</scope>
</reference>
<name>A0A9N9TGJ4_PHYSR</name>
<keyword evidence="2" id="KW-1185">Reference proteome</keyword>
<sequence length="282" mass="32519">MARWESSKRPLYVKTVWKDGQRHVLLGEQRQQESDRKPGRRLIEVQRPVRSAVTSSLVNLEVSSVRLLDSEEVLMKRRCKTGARKRSKIDSKSMNGERLKENCDVSESKVVEKISEACLNSVQFKQARFVDDNLAEKVLVWLDLATQNGQFPAYVNMEHPVDNQNPPSLFKKRRVFTKKRCFSSYHEHDFEIFKPLLHVESISPILQVADVLKNASESPIDEEKIDYVSSVLEDNYPVENIDSSCREHPKSSIKRQLHIFLPNMKKKSGVSDSDLSYTKCIL</sequence>
<dbReference type="AlphaFoldDB" id="A0A9N9TGJ4"/>
<accession>A0A9N9TGJ4</accession>
<evidence type="ECO:0000313" key="1">
    <source>
        <dbReference type="EMBL" id="CAG9858085.1"/>
    </source>
</evidence>
<evidence type="ECO:0000313" key="2">
    <source>
        <dbReference type="Proteomes" id="UP001153712"/>
    </source>
</evidence>